<proteinExistence type="predicted"/>
<reference evidence="1 2" key="1">
    <citation type="submission" date="2021-03" db="EMBL/GenBank/DDBJ databases">
        <title>Genomic Encyclopedia of Type Strains, Phase IV (KMG-IV): sequencing the most valuable type-strain genomes for metagenomic binning, comparative biology and taxonomic classification.</title>
        <authorList>
            <person name="Goeker M."/>
        </authorList>
    </citation>
    <scope>NUCLEOTIDE SEQUENCE [LARGE SCALE GENOMIC DNA]</scope>
    <source>
        <strain evidence="1 2">DSM 21292</strain>
    </source>
</reference>
<gene>
    <name evidence="1" type="ORF">J2Z28_001374</name>
</gene>
<comment type="caution">
    <text evidence="1">The sequence shown here is derived from an EMBL/GenBank/DDBJ whole genome shotgun (WGS) entry which is preliminary data.</text>
</comment>
<organism evidence="1 2">
    <name type="scientific">Paenibacillus xylanexedens</name>
    <dbReference type="NCBI Taxonomy" id="528191"/>
    <lineage>
        <taxon>Bacteria</taxon>
        <taxon>Bacillati</taxon>
        <taxon>Bacillota</taxon>
        <taxon>Bacilli</taxon>
        <taxon>Bacillales</taxon>
        <taxon>Paenibacillaceae</taxon>
        <taxon>Paenibacillus</taxon>
    </lineage>
</organism>
<dbReference type="Proteomes" id="UP000810207">
    <property type="component" value="Unassembled WGS sequence"/>
</dbReference>
<name>A0ABS4RPE7_PAEXY</name>
<accession>A0ABS4RPE7</accession>
<protein>
    <submittedName>
        <fullName evidence="1">Uncharacterized protein</fullName>
    </submittedName>
</protein>
<evidence type="ECO:0000313" key="2">
    <source>
        <dbReference type="Proteomes" id="UP000810207"/>
    </source>
</evidence>
<evidence type="ECO:0000313" key="1">
    <source>
        <dbReference type="EMBL" id="MBP2244761.1"/>
    </source>
</evidence>
<sequence length="33" mass="3892">MEVLDISETMNGGQGIWQYVWDGEFWKLELMVS</sequence>
<dbReference type="EMBL" id="JAGIKV010000004">
    <property type="protein sequence ID" value="MBP2244761.1"/>
    <property type="molecule type" value="Genomic_DNA"/>
</dbReference>
<keyword evidence="2" id="KW-1185">Reference proteome</keyword>